<organism evidence="2 3">
    <name type="scientific">Williamsia herbipolensis</name>
    <dbReference type="NCBI Taxonomy" id="1603258"/>
    <lineage>
        <taxon>Bacteria</taxon>
        <taxon>Bacillati</taxon>
        <taxon>Actinomycetota</taxon>
        <taxon>Actinomycetes</taxon>
        <taxon>Mycobacteriales</taxon>
        <taxon>Nocardiaceae</taxon>
        <taxon>Williamsia</taxon>
    </lineage>
</organism>
<keyword evidence="1" id="KW-0812">Transmembrane</keyword>
<dbReference type="Proteomes" id="UP001432128">
    <property type="component" value="Chromosome"/>
</dbReference>
<protein>
    <recommendedName>
        <fullName evidence="4">Integral membrane protein</fullName>
    </recommendedName>
</protein>
<accession>A0AAU4JZE8</accession>
<feature type="transmembrane region" description="Helical" evidence="1">
    <location>
        <begin position="103"/>
        <end position="124"/>
    </location>
</feature>
<keyword evidence="1" id="KW-1133">Transmembrane helix</keyword>
<dbReference type="EMBL" id="CP108021">
    <property type="protein sequence ID" value="WUM19193.1"/>
    <property type="molecule type" value="Genomic_DNA"/>
</dbReference>
<keyword evidence="1" id="KW-0472">Membrane</keyword>
<evidence type="ECO:0000256" key="1">
    <source>
        <dbReference type="SAM" id="Phobius"/>
    </source>
</evidence>
<feature type="transmembrane region" description="Helical" evidence="1">
    <location>
        <begin position="12"/>
        <end position="36"/>
    </location>
</feature>
<dbReference type="RefSeq" id="WP_328856737.1">
    <property type="nucleotide sequence ID" value="NZ_CP108021.1"/>
</dbReference>
<proteinExistence type="predicted"/>
<evidence type="ECO:0008006" key="4">
    <source>
        <dbReference type="Google" id="ProtNLM"/>
    </source>
</evidence>
<name>A0AAU4JZE8_9NOCA</name>
<feature type="transmembrane region" description="Helical" evidence="1">
    <location>
        <begin position="76"/>
        <end position="97"/>
    </location>
</feature>
<dbReference type="AlphaFoldDB" id="A0AAU4JZE8"/>
<reference evidence="2 3" key="1">
    <citation type="submission" date="2022-10" db="EMBL/GenBank/DDBJ databases">
        <title>The complete genomes of actinobacterial strains from the NBC collection.</title>
        <authorList>
            <person name="Joergensen T.S."/>
            <person name="Alvarez Arevalo M."/>
            <person name="Sterndorff E.B."/>
            <person name="Faurdal D."/>
            <person name="Vuksanovic O."/>
            <person name="Mourched A.-S."/>
            <person name="Charusanti P."/>
            <person name="Shaw S."/>
            <person name="Blin K."/>
            <person name="Weber T."/>
        </authorList>
    </citation>
    <scope>NUCLEOTIDE SEQUENCE [LARGE SCALE GENOMIC DNA]</scope>
    <source>
        <strain evidence="2 3">NBC_00319</strain>
    </source>
</reference>
<dbReference type="KEGG" id="whr:OG579_15950"/>
<evidence type="ECO:0000313" key="3">
    <source>
        <dbReference type="Proteomes" id="UP001432128"/>
    </source>
</evidence>
<feature type="transmembrane region" description="Helical" evidence="1">
    <location>
        <begin position="48"/>
        <end position="64"/>
    </location>
</feature>
<evidence type="ECO:0000313" key="2">
    <source>
        <dbReference type="EMBL" id="WUM19193.1"/>
    </source>
</evidence>
<gene>
    <name evidence="2" type="ORF">OG579_15950</name>
</gene>
<keyword evidence="3" id="KW-1185">Reference proteome</keyword>
<sequence length="128" mass="13747">MTTRDIRNRTMIPIIGTLVRAYVVIAVLTVVALAILSAVAPDQAPRDAWVHAVVVVVFAALLPLRLRSAQRGSVAALRAVGIIAAVLFLANVIEAMIPDFAPGWMRIEMIVIALVMLGIIGSVVRERV</sequence>